<dbReference type="InterPro" id="IPR002110">
    <property type="entry name" value="Ankyrin_rpt"/>
</dbReference>
<accession>A0A6J8BQN4</accession>
<sequence>MTAVQYNQTAIFEYLLKFEVNITAKCRNTLYVNELDMYSLGKAEQNSLSRERCADGMSIMDLLVVHWNLDMRILLHSNKLANWEDRDDDQSTPLHYAFCHSNYDFIQIAVNRNLNFIVLSKNGSTPYHSAVVCNSISLHVFLMMDTKHKPIIPDVKDNKGLSILQYGSIQTNSHNTHYEIMNNNQGFLPLFQIAIDFKHNIYNTDDFGGTFLHYAAQNGNYIQFSVLLEALPHAEITNLLRQEDKFGQTPVDELFTTMSKQKKTEQL</sequence>
<evidence type="ECO:0000256" key="1">
    <source>
        <dbReference type="ARBA" id="ARBA00022737"/>
    </source>
</evidence>
<dbReference type="Gene3D" id="1.25.40.20">
    <property type="entry name" value="Ankyrin repeat-containing domain"/>
    <property type="match status" value="2"/>
</dbReference>
<dbReference type="PANTHER" id="PTHR24180">
    <property type="entry name" value="CYCLIN-DEPENDENT KINASE INHIBITOR 2C-RELATED"/>
    <property type="match status" value="1"/>
</dbReference>
<dbReference type="SMART" id="SM00248">
    <property type="entry name" value="ANK"/>
    <property type="match status" value="2"/>
</dbReference>
<keyword evidence="2" id="KW-0040">ANK repeat</keyword>
<proteinExistence type="predicted"/>
<evidence type="ECO:0000313" key="3">
    <source>
        <dbReference type="EMBL" id="CAC5384597.1"/>
    </source>
</evidence>
<evidence type="ECO:0000256" key="2">
    <source>
        <dbReference type="ARBA" id="ARBA00023043"/>
    </source>
</evidence>
<dbReference type="PANTHER" id="PTHR24180:SF45">
    <property type="entry name" value="POLY [ADP-RIBOSE] POLYMERASE TANKYRASE"/>
    <property type="match status" value="1"/>
</dbReference>
<dbReference type="Pfam" id="PF12796">
    <property type="entry name" value="Ank_2"/>
    <property type="match status" value="1"/>
</dbReference>
<dbReference type="AlphaFoldDB" id="A0A6J8BQN4"/>
<reference evidence="3 4" key="1">
    <citation type="submission" date="2020-06" db="EMBL/GenBank/DDBJ databases">
        <authorList>
            <person name="Li R."/>
            <person name="Bekaert M."/>
        </authorList>
    </citation>
    <scope>NUCLEOTIDE SEQUENCE [LARGE SCALE GENOMIC DNA]</scope>
    <source>
        <strain evidence="4">wild</strain>
    </source>
</reference>
<keyword evidence="1" id="KW-0677">Repeat</keyword>
<gene>
    <name evidence="3" type="ORF">MCOR_20220</name>
</gene>
<evidence type="ECO:0000313" key="4">
    <source>
        <dbReference type="Proteomes" id="UP000507470"/>
    </source>
</evidence>
<name>A0A6J8BQN4_MYTCO</name>
<dbReference type="SUPFAM" id="SSF48403">
    <property type="entry name" value="Ankyrin repeat"/>
    <property type="match status" value="1"/>
</dbReference>
<protein>
    <submittedName>
        <fullName evidence="3">Uncharacterized protein</fullName>
    </submittedName>
</protein>
<dbReference type="InterPro" id="IPR051637">
    <property type="entry name" value="Ank_repeat_dom-contain_49"/>
</dbReference>
<keyword evidence="4" id="KW-1185">Reference proteome</keyword>
<dbReference type="Pfam" id="PF13637">
    <property type="entry name" value="Ank_4"/>
    <property type="match status" value="1"/>
</dbReference>
<organism evidence="3 4">
    <name type="scientific">Mytilus coruscus</name>
    <name type="common">Sea mussel</name>
    <dbReference type="NCBI Taxonomy" id="42192"/>
    <lineage>
        <taxon>Eukaryota</taxon>
        <taxon>Metazoa</taxon>
        <taxon>Spiralia</taxon>
        <taxon>Lophotrochozoa</taxon>
        <taxon>Mollusca</taxon>
        <taxon>Bivalvia</taxon>
        <taxon>Autobranchia</taxon>
        <taxon>Pteriomorphia</taxon>
        <taxon>Mytilida</taxon>
        <taxon>Mytiloidea</taxon>
        <taxon>Mytilidae</taxon>
        <taxon>Mytilinae</taxon>
        <taxon>Mytilus</taxon>
    </lineage>
</organism>
<dbReference type="InterPro" id="IPR036770">
    <property type="entry name" value="Ankyrin_rpt-contain_sf"/>
</dbReference>
<dbReference type="OrthoDB" id="10447844at2759"/>
<dbReference type="Proteomes" id="UP000507470">
    <property type="component" value="Unassembled WGS sequence"/>
</dbReference>
<dbReference type="EMBL" id="CACVKT020003597">
    <property type="protein sequence ID" value="CAC5384597.1"/>
    <property type="molecule type" value="Genomic_DNA"/>
</dbReference>